<feature type="transmembrane region" description="Helical" evidence="6">
    <location>
        <begin position="116"/>
        <end position="133"/>
    </location>
</feature>
<dbReference type="OrthoDB" id="288203at2759"/>
<feature type="domain" description="STAS" evidence="7">
    <location>
        <begin position="533"/>
        <end position="668"/>
    </location>
</feature>
<feature type="transmembrane region" description="Helical" evidence="6">
    <location>
        <begin position="89"/>
        <end position="110"/>
    </location>
</feature>
<keyword evidence="9" id="KW-1185">Reference proteome</keyword>
<gene>
    <name evidence="8" type="ORF">BMF94_6994</name>
</gene>
<protein>
    <recommendedName>
        <fullName evidence="7">STAS domain-containing protein</fullName>
    </recommendedName>
</protein>
<dbReference type="InterPro" id="IPR036513">
    <property type="entry name" value="STAS_dom_sf"/>
</dbReference>
<evidence type="ECO:0000259" key="7">
    <source>
        <dbReference type="PROSITE" id="PS50801"/>
    </source>
</evidence>
<comment type="caution">
    <text evidence="8">The sequence shown here is derived from an EMBL/GenBank/DDBJ whole genome shotgun (WGS) entry which is preliminary data.</text>
</comment>
<name>A0A2S5AZQ3_9BASI</name>
<dbReference type="PROSITE" id="PS50801">
    <property type="entry name" value="STAS"/>
    <property type="match status" value="1"/>
</dbReference>
<dbReference type="NCBIfam" id="TIGR00815">
    <property type="entry name" value="sulP"/>
    <property type="match status" value="1"/>
</dbReference>
<feature type="transmembrane region" description="Helical" evidence="6">
    <location>
        <begin position="469"/>
        <end position="486"/>
    </location>
</feature>
<evidence type="ECO:0000256" key="5">
    <source>
        <dbReference type="SAM" id="MobiDB-lite"/>
    </source>
</evidence>
<dbReference type="Gene3D" id="3.30.750.24">
    <property type="entry name" value="STAS domain"/>
    <property type="match status" value="1"/>
</dbReference>
<reference evidence="8 9" key="1">
    <citation type="journal article" date="2018" name="Front. Microbiol.">
        <title>Prospects for Fungal Bioremediation of Acidic Radioactive Waste Sites: Characterization and Genome Sequence of Rhodotorula taiwanensis MD1149.</title>
        <authorList>
            <person name="Tkavc R."/>
            <person name="Matrosova V.Y."/>
            <person name="Grichenko O.E."/>
            <person name="Gostincar C."/>
            <person name="Volpe R.P."/>
            <person name="Klimenkova P."/>
            <person name="Gaidamakova E.K."/>
            <person name="Zhou C.E."/>
            <person name="Stewart B.J."/>
            <person name="Lyman M.G."/>
            <person name="Malfatti S.A."/>
            <person name="Rubinfeld B."/>
            <person name="Courtot M."/>
            <person name="Singh J."/>
            <person name="Dalgard C.L."/>
            <person name="Hamilton T."/>
            <person name="Frey K.G."/>
            <person name="Gunde-Cimerman N."/>
            <person name="Dugan L."/>
            <person name="Daly M.J."/>
        </authorList>
    </citation>
    <scope>NUCLEOTIDE SEQUENCE [LARGE SCALE GENOMIC DNA]</scope>
    <source>
        <strain evidence="8 9">MD1149</strain>
    </source>
</reference>
<dbReference type="SUPFAM" id="SSF52091">
    <property type="entry name" value="SpoIIaa-like"/>
    <property type="match status" value="1"/>
</dbReference>
<evidence type="ECO:0000313" key="9">
    <source>
        <dbReference type="Proteomes" id="UP000237144"/>
    </source>
</evidence>
<dbReference type="InterPro" id="IPR001902">
    <property type="entry name" value="SLC26A/SulP_fam"/>
</dbReference>
<dbReference type="AlphaFoldDB" id="A0A2S5AZQ3"/>
<organism evidence="8 9">
    <name type="scientific">Rhodotorula taiwanensis</name>
    <dbReference type="NCBI Taxonomy" id="741276"/>
    <lineage>
        <taxon>Eukaryota</taxon>
        <taxon>Fungi</taxon>
        <taxon>Dikarya</taxon>
        <taxon>Basidiomycota</taxon>
        <taxon>Pucciniomycotina</taxon>
        <taxon>Microbotryomycetes</taxon>
        <taxon>Sporidiobolales</taxon>
        <taxon>Sporidiobolaceae</taxon>
        <taxon>Rhodotorula</taxon>
    </lineage>
</organism>
<feature type="transmembrane region" description="Helical" evidence="6">
    <location>
        <begin position="416"/>
        <end position="436"/>
    </location>
</feature>
<sequence length="768" mass="83269">MSLSTRQKFLRWIGHDPVITEAASTTDFVKSHSSDLPGQAKDYVKALLPIHRWILNYNLVWLAGDLIAGFTVGLVVVPQSMSYAKIATLPVEFGLYSSFVGVLVYCFFATAKDVTIGPVAVMSLSISHSIAKVQARAGGDQYPGHVIATALALLAGSIVLGMGLLRLGFLVEFVSAPAIAGFMTGSAISIAAGQVPSMMGYSKLFDTRASTYKVIINSFKHLPDTKIDAAFGLSGLAFLYIARYVLNRIERNARNPVVRRTAFFANTFRTAFLVIVSTAASYGYLRYKNPKKLPISVIGKVPSGFQDMGVPIINSDLISLIAPEIPITTILVFLEHIAISKSFGRVNNYKINPNQELVAIGFNNIISTFFGAYPSTGSFSRTAIKSRAGVRTPLAGVLTAVVVLVALYGLTSAFFWIPNATLAAVIIEAVGGLIASPRQSYSYWLASPLEFLIFIVAVFVTIFSSIENGIYFSIAASAALLLFRVAKPRGKFLGRVRVRQEEKDGSSQARDVYVPLNPDGIRNADIRVEAPPPGVIVFRMEEAFLYINSARYTDQIVDHAKEYTKNGVDYSLIKQGDRPWNDPGPNRFQQKGKWADREHDRSLQNAAKPTLKAVVFDFSGVSNVDTTSIQALADTQSVLSRYAGHPVAFHFATILSPWIKRALLAGGFGRDRDDARPVELGDVVPQRDNADELSRIPSLPAFAPSQKPESGKEHDIEEAASLPYTSTRSDSLDKVPYAASAADSIVDSSLAYFHLDLPTAVSAAAAAA</sequence>
<evidence type="ECO:0000256" key="3">
    <source>
        <dbReference type="ARBA" id="ARBA00022989"/>
    </source>
</evidence>
<dbReference type="PANTHER" id="PTHR11814">
    <property type="entry name" value="SULFATE TRANSPORTER"/>
    <property type="match status" value="1"/>
</dbReference>
<dbReference type="GO" id="GO:0016020">
    <property type="term" value="C:membrane"/>
    <property type="evidence" value="ECO:0007669"/>
    <property type="project" value="UniProtKB-SubCell"/>
</dbReference>
<dbReference type="Proteomes" id="UP000237144">
    <property type="component" value="Unassembled WGS sequence"/>
</dbReference>
<feature type="transmembrane region" description="Helical" evidence="6">
    <location>
        <begin position="145"/>
        <end position="167"/>
    </location>
</feature>
<comment type="subcellular location">
    <subcellularLocation>
        <location evidence="1">Membrane</location>
        <topology evidence="1">Multi-pass membrane protein</topology>
    </subcellularLocation>
</comment>
<accession>A0A2S5AZQ3</accession>
<dbReference type="Pfam" id="PF00916">
    <property type="entry name" value="Sulfate_transp"/>
    <property type="match status" value="1"/>
</dbReference>
<proteinExistence type="predicted"/>
<feature type="transmembrane region" description="Helical" evidence="6">
    <location>
        <begin position="173"/>
        <end position="193"/>
    </location>
</feature>
<evidence type="ECO:0000256" key="6">
    <source>
        <dbReference type="SAM" id="Phobius"/>
    </source>
</evidence>
<feature type="region of interest" description="Disordered" evidence="5">
    <location>
        <begin position="687"/>
        <end position="732"/>
    </location>
</feature>
<dbReference type="CDD" id="cd07042">
    <property type="entry name" value="STAS_SulP_like_sulfate_transporter"/>
    <property type="match status" value="1"/>
</dbReference>
<feature type="transmembrane region" description="Helical" evidence="6">
    <location>
        <begin position="266"/>
        <end position="285"/>
    </location>
</feature>
<feature type="transmembrane region" description="Helical" evidence="6">
    <location>
        <begin position="59"/>
        <end position="77"/>
    </location>
</feature>
<feature type="transmembrane region" description="Helical" evidence="6">
    <location>
        <begin position="227"/>
        <end position="246"/>
    </location>
</feature>
<dbReference type="EMBL" id="PJQD01000155">
    <property type="protein sequence ID" value="POY70004.1"/>
    <property type="molecule type" value="Genomic_DNA"/>
</dbReference>
<evidence type="ECO:0000313" key="8">
    <source>
        <dbReference type="EMBL" id="POY70004.1"/>
    </source>
</evidence>
<evidence type="ECO:0000256" key="1">
    <source>
        <dbReference type="ARBA" id="ARBA00004141"/>
    </source>
</evidence>
<feature type="transmembrane region" description="Helical" evidence="6">
    <location>
        <begin position="443"/>
        <end position="463"/>
    </location>
</feature>
<dbReference type="STRING" id="741276.A0A2S5AZQ3"/>
<evidence type="ECO:0000256" key="4">
    <source>
        <dbReference type="ARBA" id="ARBA00023136"/>
    </source>
</evidence>
<dbReference type="Pfam" id="PF01740">
    <property type="entry name" value="STAS"/>
    <property type="match status" value="1"/>
</dbReference>
<keyword evidence="4 6" id="KW-0472">Membrane</keyword>
<dbReference type="InterPro" id="IPR011547">
    <property type="entry name" value="SLC26A/SulP_dom"/>
</dbReference>
<feature type="transmembrane region" description="Helical" evidence="6">
    <location>
        <begin position="388"/>
        <end position="410"/>
    </location>
</feature>
<keyword evidence="3 6" id="KW-1133">Transmembrane helix</keyword>
<keyword evidence="2 6" id="KW-0812">Transmembrane</keyword>
<dbReference type="InterPro" id="IPR002645">
    <property type="entry name" value="STAS_dom"/>
</dbReference>
<dbReference type="GO" id="GO:0055085">
    <property type="term" value="P:transmembrane transport"/>
    <property type="evidence" value="ECO:0007669"/>
    <property type="project" value="InterPro"/>
</dbReference>
<feature type="region of interest" description="Disordered" evidence="5">
    <location>
        <begin position="575"/>
        <end position="595"/>
    </location>
</feature>
<evidence type="ECO:0000256" key="2">
    <source>
        <dbReference type="ARBA" id="ARBA00022692"/>
    </source>
</evidence>